<dbReference type="EMBL" id="CAXLJM020000074">
    <property type="protein sequence ID" value="CAL8128159.1"/>
    <property type="molecule type" value="Genomic_DNA"/>
</dbReference>
<accession>A0ABP1RH46</accession>
<dbReference type="InterPro" id="IPR002110">
    <property type="entry name" value="Ankyrin_rpt"/>
</dbReference>
<proteinExistence type="predicted"/>
<dbReference type="InterPro" id="IPR036770">
    <property type="entry name" value="Ankyrin_rpt-contain_sf"/>
</dbReference>
<dbReference type="InterPro" id="IPR001315">
    <property type="entry name" value="CARD"/>
</dbReference>
<protein>
    <recommendedName>
        <fullName evidence="4">CARD domain-containing protein</fullName>
    </recommendedName>
</protein>
<dbReference type="Proteomes" id="UP001642540">
    <property type="component" value="Unassembled WGS sequence"/>
</dbReference>
<dbReference type="SUPFAM" id="SSF47986">
    <property type="entry name" value="DEATH domain"/>
    <property type="match status" value="1"/>
</dbReference>
<evidence type="ECO:0000313" key="5">
    <source>
        <dbReference type="EMBL" id="CAL8128159.1"/>
    </source>
</evidence>
<evidence type="ECO:0000313" key="6">
    <source>
        <dbReference type="Proteomes" id="UP001642540"/>
    </source>
</evidence>
<dbReference type="Gene3D" id="1.25.40.20">
    <property type="entry name" value="Ankyrin repeat-containing domain"/>
    <property type="match status" value="2"/>
</dbReference>
<keyword evidence="1" id="KW-0677">Repeat</keyword>
<dbReference type="InterPro" id="IPR027417">
    <property type="entry name" value="P-loop_NTPase"/>
</dbReference>
<dbReference type="SMART" id="SM00248">
    <property type="entry name" value="ANK"/>
    <property type="match status" value="4"/>
</dbReference>
<feature type="region of interest" description="Disordered" evidence="3">
    <location>
        <begin position="1216"/>
        <end position="1243"/>
    </location>
</feature>
<comment type="caution">
    <text evidence="5">The sequence shown here is derived from an EMBL/GenBank/DDBJ whole genome shotgun (WGS) entry which is preliminary data.</text>
</comment>
<keyword evidence="6" id="KW-1185">Reference proteome</keyword>
<evidence type="ECO:0000256" key="2">
    <source>
        <dbReference type="ARBA" id="ARBA00023043"/>
    </source>
</evidence>
<dbReference type="PROSITE" id="PS50209">
    <property type="entry name" value="CARD"/>
    <property type="match status" value="1"/>
</dbReference>
<feature type="domain" description="CARD" evidence="4">
    <location>
        <begin position="1"/>
        <end position="64"/>
    </location>
</feature>
<name>A0ABP1RH46_9HEXA</name>
<evidence type="ECO:0000256" key="1">
    <source>
        <dbReference type="ARBA" id="ARBA00022737"/>
    </source>
</evidence>
<keyword evidence="2" id="KW-0040">ANK repeat</keyword>
<dbReference type="InterPro" id="IPR051637">
    <property type="entry name" value="Ank_repeat_dom-contain_49"/>
</dbReference>
<sequence>MNDSQIEIITRNLPGLISNTTCNSKFLAYFQQKDILSDEDVENLKAISVSSERNQTLYQLLKTRKGGFEELKHALTATKQSGVLELLQASNIEASANTVALPSNATPPNLFWKNMPEENITLSECPTEYETALNVTTLETEAPMSMKIRIVLEENLKSLVDKLGSTESNKIINDKFLYKNLSETQQQKLLQKTVEFQGIPMLLKELCDNYYQYTKNSGEHLLDKLNGKVLVQLLNGETPIISNGNAPPIPNNYIPRRLKASSHISRRILNITKTKNKLKKKEDILLFVGLELYELTGLAVKYGNGECSRSSNEIKRSHISCQIILLESTSSEYDEEFEKICKLTSSKPVHLFNCKKDEHDVKALEWKKSKGSLATLYEYTHLRQDCFDEDSLDVLPMMSFCIAELPGNGKTTLMAKYAQKLIAQKRHNFYTQYVVISEFVKLLIGSQNNNPTTNLEDDAFSLTEKTNSSNPNDIPVGRIFKVLSTTSCQSSFGQAYVKAFVKADGVNCDYMFDGFDELPQNQLQLALEVIAYLRREKKKYIRVWVTTRPDLLRDLEEKLGVLGYTIKPFEEEEQITILTTHWCPKNQEIVDNSKLAIFARHCLQGLKKGMTGDENDIAGIPLLCFLIAEVYHDDALAYSSVAGGKSENASQPEVEVSTIKLYEKFIEKRLQCLNVDSSEEKYDCLKNAHVQLAVKLLLPKAVLECTAAFPQGQDVVSNKELLSLGIIQAEYGSSAGAFRFVHKTIAEYLVAYSLHKMFQDQDLSLQNLEKLVLPFIYLCRHVLRSQAYSEALSLIETQHRKTFKFSHPNICHFLNLILLPQSPPTFQHHTLKLIVCEYFIYVEGLQNLQIKLWQCLHASIISNFSGITEFLIQCLEILFPIPEKKEQFCKEVSSESCFSNLLFFAAKYGSADVMRNVRIFFENWTKAKPIKQELGDEAGKTLTLLHVAVEAGNYPVADCLFNLRGYNTQIDDKKYSNLLHSCLLKSKHDSEVKLENKIQIIDLLMTDNDASYRQPSVIGKSIKYLMLQPINLKLLFCVLKNLKPYTIPMWSDNESEAKTLLHLLPTRHYDDLMTPAKYQEHLDCIKDFFDLEDILTLKDTHGYTAVDWAVSSLDLLEETLSIFDQYIKSNDSIIVKAIAGQRSSEFLRRLIKRANNWNFTSMGKTVLHFAAEKYNYGAIQLFTNDPYNVPVDAKDDDGNTALHICLRTSADKKDLGWSAAAQQSTDRRDSSDSNSSDESETEDVLIISGEVEPNNQHRIITHLISSGANILEANKQNKTPLHFTIDICKGLNDDDFKKIENVGTFDEDSLNLAYVGIILNEKIGSVWHPNLVAIFADKLRDLGADAKVYTENGRSLPLLHIAAKKHSMGVKYLLENKLADATLKDESGKTALEYMGCPTTDTNCTYYNCRNLKSLLCKYESMSKSKSNDEN</sequence>
<dbReference type="CDD" id="cd01671">
    <property type="entry name" value="CARD"/>
    <property type="match status" value="1"/>
</dbReference>
<dbReference type="Gene3D" id="1.10.533.10">
    <property type="entry name" value="Death Domain, Fas"/>
    <property type="match status" value="1"/>
</dbReference>
<reference evidence="5 6" key="1">
    <citation type="submission" date="2024-08" db="EMBL/GenBank/DDBJ databases">
        <authorList>
            <person name="Cucini C."/>
            <person name="Frati F."/>
        </authorList>
    </citation>
    <scope>NUCLEOTIDE SEQUENCE [LARGE SCALE GENOMIC DNA]</scope>
</reference>
<dbReference type="InterPro" id="IPR011029">
    <property type="entry name" value="DEATH-like_dom_sf"/>
</dbReference>
<evidence type="ECO:0000259" key="4">
    <source>
        <dbReference type="PROSITE" id="PS50209"/>
    </source>
</evidence>
<gene>
    <name evidence="5" type="ORF">ODALV1_LOCUS22114</name>
</gene>
<organism evidence="5 6">
    <name type="scientific">Orchesella dallaii</name>
    <dbReference type="NCBI Taxonomy" id="48710"/>
    <lineage>
        <taxon>Eukaryota</taxon>
        <taxon>Metazoa</taxon>
        <taxon>Ecdysozoa</taxon>
        <taxon>Arthropoda</taxon>
        <taxon>Hexapoda</taxon>
        <taxon>Collembola</taxon>
        <taxon>Entomobryomorpha</taxon>
        <taxon>Entomobryoidea</taxon>
        <taxon>Orchesellidae</taxon>
        <taxon>Orchesellinae</taxon>
        <taxon>Orchesella</taxon>
    </lineage>
</organism>
<dbReference type="Gene3D" id="3.40.50.300">
    <property type="entry name" value="P-loop containing nucleotide triphosphate hydrolases"/>
    <property type="match status" value="1"/>
</dbReference>
<dbReference type="SUPFAM" id="SSF48403">
    <property type="entry name" value="Ankyrin repeat"/>
    <property type="match status" value="2"/>
</dbReference>
<dbReference type="PANTHER" id="PTHR24180">
    <property type="entry name" value="CYCLIN-DEPENDENT KINASE INHIBITOR 2C-RELATED"/>
    <property type="match status" value="1"/>
</dbReference>
<evidence type="ECO:0000256" key="3">
    <source>
        <dbReference type="SAM" id="MobiDB-lite"/>
    </source>
</evidence>
<dbReference type="PANTHER" id="PTHR24180:SF45">
    <property type="entry name" value="POLY [ADP-RIBOSE] POLYMERASE TANKYRASE"/>
    <property type="match status" value="1"/>
</dbReference>